<sequence length="653" mass="73952">MSNGAQELMTKLPKRPPVDIEFQDITFCVSEGRNKGFKKILKNVSGKFRSGHMTAILGHSGAGKSTLMNITAGYRYSNVGGTILVNGRERDLRRFRKMACYIMQNDHLHAHLTVRESMSVSANLKLGNKMKRSEKEEIIREILDTLNLTDCIDTRANSLSGGERKRLSIALELVNNPPVMFFDEPTSGLDSSSSFQCINLLKNLAKGGRTIICTIHQPSARLFESFDYLFALAEGQFIYRGVTKGLISYLSSLGLHCPSYHNPADFLLEVTNGDYGDYNHQLASAVEDGMCLKYEPESEVIERHKEAEDDTVNSTKIPLLPPTKLANGGNEINSDADDTLEKKNSNLETHLAIPSTHDALYISDDGEHGSFDAFPTSGWRQFLIIFKRSFICIYRDTLLTKLRIYTHFFVGILISLFYYNIGNEASKILNNSSCLFICLTFLMYSSIMPTLLTFPLEMNVFMKEYLNYWYTLKSYYLARTFADIPFQVILPFIYLLLVYFLSDQPLEAGRFFMFSLITILTSLVAQTLGLVIGASTTIEGAVFIGPVSTIPILLFSGFFAPYSTIPVYLRWITYLSYVRYGFEGALLSIYGFNREKLNCSEPYCHFKSPEKFLDTMDVGNIPYWANVLALFGYFLLLRVAGYFVLRWKLKAER</sequence>
<evidence type="ECO:0000256" key="8">
    <source>
        <dbReference type="ARBA" id="ARBA00023136"/>
    </source>
</evidence>
<feature type="transmembrane region" description="Helical" evidence="9">
    <location>
        <begin position="476"/>
        <end position="499"/>
    </location>
</feature>
<dbReference type="PROSITE" id="PS00211">
    <property type="entry name" value="ABC_TRANSPORTER_1"/>
    <property type="match status" value="1"/>
</dbReference>
<dbReference type="InterPro" id="IPR043926">
    <property type="entry name" value="ABCG_dom"/>
</dbReference>
<comment type="caution">
    <text evidence="11">The sequence shown here is derived from an EMBL/GenBank/DDBJ whole genome shotgun (WGS) entry which is preliminary data.</text>
</comment>
<evidence type="ECO:0000256" key="6">
    <source>
        <dbReference type="ARBA" id="ARBA00022840"/>
    </source>
</evidence>
<evidence type="ECO:0000256" key="5">
    <source>
        <dbReference type="ARBA" id="ARBA00022741"/>
    </source>
</evidence>
<accession>A0A5N5TMA7</accession>
<gene>
    <name evidence="11" type="primary">ABCG1_0</name>
    <name evidence="11" type="ORF">Anas_11888</name>
</gene>
<feature type="transmembrane region" description="Helical" evidence="9">
    <location>
        <begin position="433"/>
        <end position="456"/>
    </location>
</feature>
<dbReference type="SMART" id="SM00382">
    <property type="entry name" value="AAA"/>
    <property type="match status" value="1"/>
</dbReference>
<evidence type="ECO:0000259" key="10">
    <source>
        <dbReference type="PROSITE" id="PS50893"/>
    </source>
</evidence>
<dbReference type="InterPro" id="IPR013525">
    <property type="entry name" value="ABC2_TM"/>
</dbReference>
<dbReference type="GO" id="GO:0140359">
    <property type="term" value="F:ABC-type transporter activity"/>
    <property type="evidence" value="ECO:0007669"/>
    <property type="project" value="InterPro"/>
</dbReference>
<evidence type="ECO:0000256" key="3">
    <source>
        <dbReference type="ARBA" id="ARBA00022448"/>
    </source>
</evidence>
<proteinExistence type="inferred from homology"/>
<keyword evidence="12" id="KW-1185">Reference proteome</keyword>
<dbReference type="Gene3D" id="3.40.50.300">
    <property type="entry name" value="P-loop containing nucleotide triphosphate hydrolases"/>
    <property type="match status" value="1"/>
</dbReference>
<keyword evidence="8 9" id="KW-0472">Membrane</keyword>
<feature type="transmembrane region" description="Helical" evidence="9">
    <location>
        <begin position="623"/>
        <end position="645"/>
    </location>
</feature>
<evidence type="ECO:0000256" key="7">
    <source>
        <dbReference type="ARBA" id="ARBA00022989"/>
    </source>
</evidence>
<dbReference type="InterPro" id="IPR050352">
    <property type="entry name" value="ABCG_transporters"/>
</dbReference>
<dbReference type="CDD" id="cd03213">
    <property type="entry name" value="ABCG_EPDR"/>
    <property type="match status" value="1"/>
</dbReference>
<organism evidence="11 12">
    <name type="scientific">Armadillidium nasatum</name>
    <dbReference type="NCBI Taxonomy" id="96803"/>
    <lineage>
        <taxon>Eukaryota</taxon>
        <taxon>Metazoa</taxon>
        <taxon>Ecdysozoa</taxon>
        <taxon>Arthropoda</taxon>
        <taxon>Crustacea</taxon>
        <taxon>Multicrustacea</taxon>
        <taxon>Malacostraca</taxon>
        <taxon>Eumalacostraca</taxon>
        <taxon>Peracarida</taxon>
        <taxon>Isopoda</taxon>
        <taxon>Oniscidea</taxon>
        <taxon>Crinocheta</taxon>
        <taxon>Armadillidiidae</taxon>
        <taxon>Armadillidium</taxon>
    </lineage>
</organism>
<dbReference type="InterPro" id="IPR017871">
    <property type="entry name" value="ABC_transporter-like_CS"/>
</dbReference>
<feature type="transmembrane region" description="Helical" evidence="9">
    <location>
        <begin position="540"/>
        <end position="559"/>
    </location>
</feature>
<feature type="transmembrane region" description="Helical" evidence="9">
    <location>
        <begin position="571"/>
        <end position="592"/>
    </location>
</feature>
<protein>
    <submittedName>
        <fullName evidence="11">ATP-binding cassette sub-family G member 1</fullName>
    </submittedName>
</protein>
<dbReference type="InterPro" id="IPR003439">
    <property type="entry name" value="ABC_transporter-like_ATP-bd"/>
</dbReference>
<comment type="similarity">
    <text evidence="2">Belongs to the ABC transporter superfamily. ABCG family. Eye pigment precursor importer (TC 3.A.1.204) subfamily.</text>
</comment>
<evidence type="ECO:0000313" key="11">
    <source>
        <dbReference type="EMBL" id="KAB7507313.1"/>
    </source>
</evidence>
<dbReference type="GO" id="GO:0005524">
    <property type="term" value="F:ATP binding"/>
    <property type="evidence" value="ECO:0007669"/>
    <property type="project" value="UniProtKB-KW"/>
</dbReference>
<evidence type="ECO:0000256" key="4">
    <source>
        <dbReference type="ARBA" id="ARBA00022692"/>
    </source>
</evidence>
<feature type="transmembrane region" description="Helical" evidence="9">
    <location>
        <begin position="404"/>
        <end position="421"/>
    </location>
</feature>
<keyword evidence="7 9" id="KW-1133">Transmembrane helix</keyword>
<keyword evidence="5" id="KW-0547">Nucleotide-binding</keyword>
<keyword evidence="4 9" id="KW-0812">Transmembrane</keyword>
<reference evidence="11 12" key="1">
    <citation type="journal article" date="2019" name="PLoS Biol.">
        <title>Sex chromosomes control vertical transmission of feminizing Wolbachia symbionts in an isopod.</title>
        <authorList>
            <person name="Becking T."/>
            <person name="Chebbi M.A."/>
            <person name="Giraud I."/>
            <person name="Moumen B."/>
            <person name="Laverre T."/>
            <person name="Caubet Y."/>
            <person name="Peccoud J."/>
            <person name="Gilbert C."/>
            <person name="Cordaux R."/>
        </authorList>
    </citation>
    <scope>NUCLEOTIDE SEQUENCE [LARGE SCALE GENOMIC DNA]</scope>
    <source>
        <strain evidence="11">ANa2</strain>
        <tissue evidence="11">Whole body excluding digestive tract and cuticle</tissue>
    </source>
</reference>
<dbReference type="OrthoDB" id="6334556at2759"/>
<evidence type="ECO:0000256" key="9">
    <source>
        <dbReference type="SAM" id="Phobius"/>
    </source>
</evidence>
<evidence type="ECO:0000256" key="1">
    <source>
        <dbReference type="ARBA" id="ARBA00004141"/>
    </source>
</evidence>
<dbReference type="InterPro" id="IPR027417">
    <property type="entry name" value="P-loop_NTPase"/>
</dbReference>
<dbReference type="FunFam" id="3.40.50.300:FF:000891">
    <property type="entry name" value="ATP-binding cassette sub-family G member"/>
    <property type="match status" value="1"/>
</dbReference>
<dbReference type="AlphaFoldDB" id="A0A5N5TMA7"/>
<dbReference type="GO" id="GO:0005886">
    <property type="term" value="C:plasma membrane"/>
    <property type="evidence" value="ECO:0007669"/>
    <property type="project" value="TreeGrafter"/>
</dbReference>
<feature type="domain" description="ABC transporter" evidence="10">
    <location>
        <begin position="20"/>
        <end position="259"/>
    </location>
</feature>
<keyword evidence="6 11" id="KW-0067">ATP-binding</keyword>
<dbReference type="GO" id="GO:0016887">
    <property type="term" value="F:ATP hydrolysis activity"/>
    <property type="evidence" value="ECO:0007669"/>
    <property type="project" value="InterPro"/>
</dbReference>
<dbReference type="SUPFAM" id="SSF52540">
    <property type="entry name" value="P-loop containing nucleoside triphosphate hydrolases"/>
    <property type="match status" value="1"/>
</dbReference>
<dbReference type="PROSITE" id="PS50893">
    <property type="entry name" value="ABC_TRANSPORTER_2"/>
    <property type="match status" value="1"/>
</dbReference>
<evidence type="ECO:0000313" key="12">
    <source>
        <dbReference type="Proteomes" id="UP000326759"/>
    </source>
</evidence>
<dbReference type="Pfam" id="PF00005">
    <property type="entry name" value="ABC_tran"/>
    <property type="match status" value="1"/>
</dbReference>
<dbReference type="Proteomes" id="UP000326759">
    <property type="component" value="Unassembled WGS sequence"/>
</dbReference>
<dbReference type="PANTHER" id="PTHR48041">
    <property type="entry name" value="ABC TRANSPORTER G FAMILY MEMBER 28"/>
    <property type="match status" value="1"/>
</dbReference>
<dbReference type="Pfam" id="PF01061">
    <property type="entry name" value="ABC2_membrane"/>
    <property type="match status" value="1"/>
</dbReference>
<evidence type="ECO:0000256" key="2">
    <source>
        <dbReference type="ARBA" id="ARBA00005814"/>
    </source>
</evidence>
<feature type="transmembrane region" description="Helical" evidence="9">
    <location>
        <begin position="511"/>
        <end position="534"/>
    </location>
</feature>
<dbReference type="InterPro" id="IPR003593">
    <property type="entry name" value="AAA+_ATPase"/>
</dbReference>
<dbReference type="EMBL" id="SEYY01000422">
    <property type="protein sequence ID" value="KAB7507313.1"/>
    <property type="molecule type" value="Genomic_DNA"/>
</dbReference>
<comment type="subcellular location">
    <subcellularLocation>
        <location evidence="1">Membrane</location>
        <topology evidence="1">Multi-pass membrane protein</topology>
    </subcellularLocation>
</comment>
<dbReference type="Pfam" id="PF19055">
    <property type="entry name" value="ABC2_membrane_7"/>
    <property type="match status" value="1"/>
</dbReference>
<keyword evidence="3" id="KW-0813">Transport</keyword>
<name>A0A5N5TMA7_9CRUS</name>
<dbReference type="PANTHER" id="PTHR48041:SF78">
    <property type="entry name" value="ABC TRANSPORTER EXPRESSED IN TRACHEA, ISOFORM A"/>
    <property type="match status" value="1"/>
</dbReference>